<organism evidence="2 3">
    <name type="scientific">Kingdonia uniflora</name>
    <dbReference type="NCBI Taxonomy" id="39325"/>
    <lineage>
        <taxon>Eukaryota</taxon>
        <taxon>Viridiplantae</taxon>
        <taxon>Streptophyta</taxon>
        <taxon>Embryophyta</taxon>
        <taxon>Tracheophyta</taxon>
        <taxon>Spermatophyta</taxon>
        <taxon>Magnoliopsida</taxon>
        <taxon>Ranunculales</taxon>
        <taxon>Circaeasteraceae</taxon>
        <taxon>Kingdonia</taxon>
    </lineage>
</organism>
<accession>A0A7J7MWS3</accession>
<dbReference type="AlphaFoldDB" id="A0A7J7MWS3"/>
<protein>
    <submittedName>
        <fullName evidence="2">Uncharacterized protein</fullName>
    </submittedName>
</protein>
<evidence type="ECO:0000313" key="3">
    <source>
        <dbReference type="Proteomes" id="UP000541444"/>
    </source>
</evidence>
<dbReference type="Proteomes" id="UP000541444">
    <property type="component" value="Unassembled WGS sequence"/>
</dbReference>
<proteinExistence type="predicted"/>
<gene>
    <name evidence="2" type="ORF">GIB67_031991</name>
</gene>
<dbReference type="EMBL" id="JACGCM010001193">
    <property type="protein sequence ID" value="KAF6159220.1"/>
    <property type="molecule type" value="Genomic_DNA"/>
</dbReference>
<keyword evidence="3" id="KW-1185">Reference proteome</keyword>
<feature type="coiled-coil region" evidence="1">
    <location>
        <begin position="42"/>
        <end position="69"/>
    </location>
</feature>
<evidence type="ECO:0000313" key="2">
    <source>
        <dbReference type="EMBL" id="KAF6159220.1"/>
    </source>
</evidence>
<keyword evidence="1" id="KW-0175">Coiled coil</keyword>
<comment type="caution">
    <text evidence="2">The sequence shown here is derived from an EMBL/GenBank/DDBJ whole genome shotgun (WGS) entry which is preliminary data.</text>
</comment>
<evidence type="ECO:0000256" key="1">
    <source>
        <dbReference type="SAM" id="Coils"/>
    </source>
</evidence>
<reference evidence="2 3" key="1">
    <citation type="journal article" date="2020" name="IScience">
        <title>Genome Sequencing of the Endangered Kingdonia uniflora (Circaeasteraceae, Ranunculales) Reveals Potential Mechanisms of Evolutionary Specialization.</title>
        <authorList>
            <person name="Sun Y."/>
            <person name="Deng T."/>
            <person name="Zhang A."/>
            <person name="Moore M.J."/>
            <person name="Landis J.B."/>
            <person name="Lin N."/>
            <person name="Zhang H."/>
            <person name="Zhang X."/>
            <person name="Huang J."/>
            <person name="Zhang X."/>
            <person name="Sun H."/>
            <person name="Wang H."/>
        </authorList>
    </citation>
    <scope>NUCLEOTIDE SEQUENCE [LARGE SCALE GENOMIC DNA]</scope>
    <source>
        <strain evidence="2">TB1705</strain>
        <tissue evidence="2">Leaf</tissue>
    </source>
</reference>
<sequence length="186" mass="20585">MSGTDVLKLELEDCLVGIESLNTFFSEGQRNISKHVAYNNIEKDLTKRKDGLNTKLNAYKLEAKKVRDAALGEAKKMTEKERSEALALQKVNYENDVREQVADARKELEQEQGKVLDEGLVKSSGVFFDDSSEDEVPDTPKVREGTKVIGDEVMMEADGACLGELADVQVPEDSLNVNEEKSSSVV</sequence>
<name>A0A7J7MWS3_9MAGN</name>